<dbReference type="AlphaFoldDB" id="A0A5E4BZ77"/>
<comment type="caution">
    <text evidence="2">The sequence shown here is derived from an EMBL/GenBank/DDBJ whole genome shotgun (WGS) entry which is preliminary data.</text>
</comment>
<evidence type="ECO:0000256" key="1">
    <source>
        <dbReference type="SAM" id="MobiDB-lite"/>
    </source>
</evidence>
<proteinExistence type="predicted"/>
<name>A0A5E4BZ77_MARMO</name>
<sequence length="66" mass="7493">MSQVSETPDRLKSTLTQEFRVRTPSHTVFRVKTDAPSVDPTSDPTRVPKQEPGYDDTNPRTGHRKI</sequence>
<dbReference type="Proteomes" id="UP000335636">
    <property type="component" value="Unassembled WGS sequence"/>
</dbReference>
<keyword evidence="3" id="KW-1185">Reference proteome</keyword>
<gene>
    <name evidence="2" type="ORF">MONAX_5E009560</name>
</gene>
<dbReference type="EMBL" id="CABDUW010000773">
    <property type="protein sequence ID" value="VTJ74958.1"/>
    <property type="molecule type" value="Genomic_DNA"/>
</dbReference>
<reference evidence="2" key="1">
    <citation type="submission" date="2019-04" db="EMBL/GenBank/DDBJ databases">
        <authorList>
            <person name="Alioto T."/>
            <person name="Alioto T."/>
        </authorList>
    </citation>
    <scope>NUCLEOTIDE SEQUENCE [LARGE SCALE GENOMIC DNA]</scope>
</reference>
<feature type="region of interest" description="Disordered" evidence="1">
    <location>
        <begin position="30"/>
        <end position="66"/>
    </location>
</feature>
<evidence type="ECO:0000313" key="3">
    <source>
        <dbReference type="Proteomes" id="UP000335636"/>
    </source>
</evidence>
<organism evidence="2 3">
    <name type="scientific">Marmota monax</name>
    <name type="common">Woodchuck</name>
    <dbReference type="NCBI Taxonomy" id="9995"/>
    <lineage>
        <taxon>Eukaryota</taxon>
        <taxon>Metazoa</taxon>
        <taxon>Chordata</taxon>
        <taxon>Craniata</taxon>
        <taxon>Vertebrata</taxon>
        <taxon>Euteleostomi</taxon>
        <taxon>Mammalia</taxon>
        <taxon>Eutheria</taxon>
        <taxon>Euarchontoglires</taxon>
        <taxon>Glires</taxon>
        <taxon>Rodentia</taxon>
        <taxon>Sciuromorpha</taxon>
        <taxon>Sciuridae</taxon>
        <taxon>Xerinae</taxon>
        <taxon>Marmotini</taxon>
        <taxon>Marmota</taxon>
    </lineage>
</organism>
<evidence type="ECO:0000313" key="2">
    <source>
        <dbReference type="EMBL" id="VTJ74958.1"/>
    </source>
</evidence>
<protein>
    <submittedName>
        <fullName evidence="2">Uncharacterized protein</fullName>
    </submittedName>
</protein>
<accession>A0A5E4BZ77</accession>